<evidence type="ECO:0000256" key="4">
    <source>
        <dbReference type="ARBA" id="ARBA00022989"/>
    </source>
</evidence>
<gene>
    <name evidence="9" type="ORF">A8L58_04250</name>
    <name evidence="8" type="ORF">AXH35_02785</name>
</gene>
<feature type="transmembrane region" description="Helical" evidence="7">
    <location>
        <begin position="262"/>
        <end position="287"/>
    </location>
</feature>
<evidence type="ECO:0000313" key="11">
    <source>
        <dbReference type="Proteomes" id="UP000178666"/>
    </source>
</evidence>
<dbReference type="EMBL" id="CP015970">
    <property type="protein sequence ID" value="AOZ46058.1"/>
    <property type="molecule type" value="Genomic_DNA"/>
</dbReference>
<dbReference type="PANTHER" id="PTHR30213">
    <property type="entry name" value="INNER MEMBRANE PROTEIN YHJD"/>
    <property type="match status" value="1"/>
</dbReference>
<evidence type="ECO:0000256" key="7">
    <source>
        <dbReference type="SAM" id="Phobius"/>
    </source>
</evidence>
<organism evidence="8 10">
    <name type="scientific">Acidipropionibacterium acidipropionici</name>
    <dbReference type="NCBI Taxonomy" id="1748"/>
    <lineage>
        <taxon>Bacteria</taxon>
        <taxon>Bacillati</taxon>
        <taxon>Actinomycetota</taxon>
        <taxon>Actinomycetes</taxon>
        <taxon>Propionibacteriales</taxon>
        <taxon>Propionibacteriaceae</taxon>
        <taxon>Acidipropionibacterium</taxon>
    </lineage>
</organism>
<feature type="region of interest" description="Disordered" evidence="6">
    <location>
        <begin position="325"/>
        <end position="363"/>
    </location>
</feature>
<dbReference type="Proteomes" id="UP000178666">
    <property type="component" value="Chromosome"/>
</dbReference>
<evidence type="ECO:0000313" key="9">
    <source>
        <dbReference type="EMBL" id="AOZ46058.1"/>
    </source>
</evidence>
<evidence type="ECO:0000313" key="10">
    <source>
        <dbReference type="Proteomes" id="UP000075221"/>
    </source>
</evidence>
<comment type="subcellular location">
    <subcellularLocation>
        <location evidence="1">Cell membrane</location>
        <topology evidence="1">Multi-pass membrane protein</topology>
    </subcellularLocation>
</comment>
<evidence type="ECO:0000256" key="5">
    <source>
        <dbReference type="ARBA" id="ARBA00023136"/>
    </source>
</evidence>
<evidence type="ECO:0000256" key="3">
    <source>
        <dbReference type="ARBA" id="ARBA00022692"/>
    </source>
</evidence>
<feature type="transmembrane region" description="Helical" evidence="7">
    <location>
        <begin position="228"/>
        <end position="250"/>
    </location>
</feature>
<feature type="transmembrane region" description="Helical" evidence="7">
    <location>
        <begin position="193"/>
        <end position="216"/>
    </location>
</feature>
<keyword evidence="2" id="KW-1003">Cell membrane</keyword>
<dbReference type="Pfam" id="PF03631">
    <property type="entry name" value="Virul_fac_BrkB"/>
    <property type="match status" value="1"/>
</dbReference>
<evidence type="ECO:0000313" key="8">
    <source>
        <dbReference type="EMBL" id="AMS04566.1"/>
    </source>
</evidence>
<protein>
    <submittedName>
        <fullName evidence="8">Ribonuclease BN</fullName>
    </submittedName>
</protein>
<dbReference type="AlphaFoldDB" id="A0AAC8YD52"/>
<proteinExistence type="predicted"/>
<dbReference type="InterPro" id="IPR017039">
    <property type="entry name" value="Virul_fac_BrkB"/>
</dbReference>
<feature type="transmembrane region" description="Helical" evidence="7">
    <location>
        <begin position="99"/>
        <end position="119"/>
    </location>
</feature>
<dbReference type="GO" id="GO:0005886">
    <property type="term" value="C:plasma membrane"/>
    <property type="evidence" value="ECO:0007669"/>
    <property type="project" value="UniProtKB-SubCell"/>
</dbReference>
<reference evidence="8 10" key="2">
    <citation type="submission" date="2016-02" db="EMBL/GenBank/DDBJ databases">
        <title>Complete Genome Sequence of Propionibacterium acidipropionici ATCC 55737.</title>
        <authorList>
            <person name="Luna Flores C.H."/>
            <person name="Nielsen L.K."/>
            <person name="Marcellin E."/>
        </authorList>
    </citation>
    <scope>NUCLEOTIDE SEQUENCE [LARGE SCALE GENOMIC DNA]</scope>
    <source>
        <strain evidence="8 10">ATCC 55737</strain>
    </source>
</reference>
<feature type="transmembrane region" description="Helical" evidence="7">
    <location>
        <begin position="36"/>
        <end position="59"/>
    </location>
</feature>
<sequence length="363" mass="39217">MRKHLEALLARPVIAHVARAQIRYSRRLGNHFAASIAYFTVLAMVPLLAFAFAVLSLVLTRVLPDVFAGLKDLVIAALGVAGGGDKVADIIDASLRTSGSAWTVVITVLTALWTGISWVGHLRSGIRAQWEPTFGRVKDDDDGLLLRKTFDALTFLALLVVLLVAFGTAQLGNALTSAVGRRIGINLLPGHAVIIRIGALVVSTLAGSIFFLFLYVALPRGRRNWRAIAVGSVAAGVCLALLQTVAGFLVSALNSNRTVQAFGSIIIVMLVFNVLARMVLFVASWIATADQPAVALRWNDADAPLLERGDAWTVEGHWDRALADRRARRSEDAADHRARRGEDEVDEPDAPPVTPRRARHHEG</sequence>
<keyword evidence="5 7" id="KW-0472">Membrane</keyword>
<evidence type="ECO:0000256" key="6">
    <source>
        <dbReference type="SAM" id="MobiDB-lite"/>
    </source>
</evidence>
<name>A0AAC8YD52_9ACTN</name>
<evidence type="ECO:0000256" key="2">
    <source>
        <dbReference type="ARBA" id="ARBA00022475"/>
    </source>
</evidence>
<dbReference type="Proteomes" id="UP000075221">
    <property type="component" value="Chromosome"/>
</dbReference>
<feature type="transmembrane region" description="Helical" evidence="7">
    <location>
        <begin position="152"/>
        <end position="173"/>
    </location>
</feature>
<keyword evidence="3 7" id="KW-0812">Transmembrane</keyword>
<dbReference type="RefSeq" id="WP_062819002.1">
    <property type="nucleotide sequence ID" value="NZ_CP014352.1"/>
</dbReference>
<keyword evidence="4 7" id="KW-1133">Transmembrane helix</keyword>
<evidence type="ECO:0000256" key="1">
    <source>
        <dbReference type="ARBA" id="ARBA00004651"/>
    </source>
</evidence>
<dbReference type="PANTHER" id="PTHR30213:SF1">
    <property type="entry name" value="INNER MEMBRANE PROTEIN YHJD"/>
    <property type="match status" value="1"/>
</dbReference>
<accession>A0AAC8YD52</accession>
<dbReference type="EMBL" id="CP014352">
    <property type="protein sequence ID" value="AMS04566.1"/>
    <property type="molecule type" value="Genomic_DNA"/>
</dbReference>
<reference evidence="9 11" key="1">
    <citation type="journal article" date="2016" name="Plant Dis.">
        <title>Improved production of propionic acid using genome shuffling.</title>
        <authorList>
            <person name="Luna-Flores C.H."/>
            <person name="Palfreyman R.W."/>
            <person name="Kromer J.O."/>
            <person name="Nielsen L.K."/>
            <person name="Marcellin E."/>
        </authorList>
    </citation>
    <scope>NUCLEOTIDE SEQUENCE [LARGE SCALE GENOMIC DNA]</scope>
    <source>
        <strain evidence="9 11">F3E8</strain>
    </source>
</reference>
<keyword evidence="11" id="KW-1185">Reference proteome</keyword>
<feature type="compositionally biased region" description="Basic and acidic residues" evidence="6">
    <location>
        <begin position="325"/>
        <end position="342"/>
    </location>
</feature>